<dbReference type="PANTHER" id="PTHR21148">
    <property type="entry name" value="THIOREDOXIN DOMAIN-CONTAINING PROTEIN 9"/>
    <property type="match status" value="1"/>
</dbReference>
<name>A0A8S9SM63_BRACR</name>
<evidence type="ECO:0000313" key="3">
    <source>
        <dbReference type="Proteomes" id="UP000712600"/>
    </source>
</evidence>
<protein>
    <recommendedName>
        <fullName evidence="4">Thioredoxin domain-containing protein</fullName>
    </recommendedName>
</protein>
<feature type="non-terminal residue" evidence="2">
    <location>
        <position position="1"/>
    </location>
</feature>
<dbReference type="Gene3D" id="3.40.30.10">
    <property type="entry name" value="Glutaredoxin"/>
    <property type="match status" value="1"/>
</dbReference>
<evidence type="ECO:0000313" key="2">
    <source>
        <dbReference type="EMBL" id="KAF3603062.1"/>
    </source>
</evidence>
<comment type="caution">
    <text evidence="2">The sequence shown here is derived from an EMBL/GenBank/DDBJ whole genome shotgun (WGS) entry which is preliminary data.</text>
</comment>
<feature type="region of interest" description="Disordered" evidence="1">
    <location>
        <begin position="219"/>
        <end position="252"/>
    </location>
</feature>
<dbReference type="InterPro" id="IPR036249">
    <property type="entry name" value="Thioredoxin-like_sf"/>
</dbReference>
<dbReference type="AlphaFoldDB" id="A0A8S9SM63"/>
<dbReference type="EMBL" id="QGKX02000004">
    <property type="protein sequence ID" value="KAF3603062.1"/>
    <property type="molecule type" value="Genomic_DNA"/>
</dbReference>
<sequence length="252" mass="28060">VADAFAFRTVRSSLGCKKMDPDAVKSTLSNLAFGNVLAAAARDYKKEVLANEKAQSSNHVNEEVDLDELMDVSANLSSSCLRFMLLSLTVRLSHCSVEKLHADRIAALKREVEKREAFKRQGHGEYREVSEGDFLGEVTRSEKDYGQASQDSCATKFIKVDAENAPFFVTKLAIKTLPCVLLFSKGIAIDRLVGFQDLGTKDDFSTTKLENVLIKKGMLSKKKKEEDDEDAEYQESIRRSVRSSENLDSDSD</sequence>
<proteinExistence type="predicted"/>
<evidence type="ECO:0008006" key="4">
    <source>
        <dbReference type="Google" id="ProtNLM"/>
    </source>
</evidence>
<accession>A0A8S9SM63</accession>
<evidence type="ECO:0000256" key="1">
    <source>
        <dbReference type="SAM" id="MobiDB-lite"/>
    </source>
</evidence>
<dbReference type="SUPFAM" id="SSF52833">
    <property type="entry name" value="Thioredoxin-like"/>
    <property type="match status" value="1"/>
</dbReference>
<organism evidence="2 3">
    <name type="scientific">Brassica cretica</name>
    <name type="common">Mustard</name>
    <dbReference type="NCBI Taxonomy" id="69181"/>
    <lineage>
        <taxon>Eukaryota</taxon>
        <taxon>Viridiplantae</taxon>
        <taxon>Streptophyta</taxon>
        <taxon>Embryophyta</taxon>
        <taxon>Tracheophyta</taxon>
        <taxon>Spermatophyta</taxon>
        <taxon>Magnoliopsida</taxon>
        <taxon>eudicotyledons</taxon>
        <taxon>Gunneridae</taxon>
        <taxon>Pentapetalae</taxon>
        <taxon>rosids</taxon>
        <taxon>malvids</taxon>
        <taxon>Brassicales</taxon>
        <taxon>Brassicaceae</taxon>
        <taxon>Brassiceae</taxon>
        <taxon>Brassica</taxon>
    </lineage>
</organism>
<reference evidence="2" key="1">
    <citation type="submission" date="2019-12" db="EMBL/GenBank/DDBJ databases">
        <title>Genome sequencing and annotation of Brassica cretica.</title>
        <authorList>
            <person name="Studholme D.J."/>
            <person name="Sarris P."/>
        </authorList>
    </citation>
    <scope>NUCLEOTIDE SEQUENCE</scope>
    <source>
        <strain evidence="2">PFS-109/04</strain>
        <tissue evidence="2">Leaf</tissue>
    </source>
</reference>
<dbReference type="Proteomes" id="UP000712600">
    <property type="component" value="Unassembled WGS sequence"/>
</dbReference>
<gene>
    <name evidence="2" type="ORF">F2Q69_00034871</name>
</gene>